<dbReference type="Gene3D" id="3.10.105.10">
    <property type="entry name" value="Dipeptide-binding Protein, Domain 3"/>
    <property type="match status" value="1"/>
</dbReference>
<dbReference type="AlphaFoldDB" id="A0A366M168"/>
<dbReference type="SUPFAM" id="SSF53850">
    <property type="entry name" value="Periplasmic binding protein-like II"/>
    <property type="match status" value="1"/>
</dbReference>
<gene>
    <name evidence="3" type="ORF">DP939_14590</name>
</gene>
<keyword evidence="4" id="KW-1185">Reference proteome</keyword>
<dbReference type="OrthoDB" id="5240629at2"/>
<dbReference type="RefSeq" id="WP_113981232.1">
    <property type="nucleotide sequence ID" value="NZ_QMEY01000005.1"/>
</dbReference>
<dbReference type="EMBL" id="QMEY01000005">
    <property type="protein sequence ID" value="RBQ19172.1"/>
    <property type="molecule type" value="Genomic_DNA"/>
</dbReference>
<sequence length="542" mass="58957">MALPLRGSTRLLSGALLAALALSGCTAADAGPDASPGTRKEGGTLVFYAAPNPAFDPRQSYGWLNRALSDSLLDKDPATGRFLPWLATKWEHNPDQTEFTFHLRTDASFSDGVRVDAAAVKANFDGVRKDLAAGGGWYVRGQFEHYVETKVVDEHTVAVRFAKPNPSFLTTAATSQLAMLSPRSFSIPLEKRRTEFVASGPFVVEKYVRDERLVLKRRPDYTWGSALATHQGKAAIETIEVRLVAEPGVREGALASGEAQIAETPTVEGSALLEQQGNKLYWNATVGIPYSLQPNFTKPLVRDIAVRRALLRAIDRQELSASVTGKVAPPATSVITRTLNGYRDFSALLKYDPAGARKILDDAGWRAGADGIRVKDGERLHLVVTGAAEDKTIQDAMVLIKDQAKAVGIEITIKPETGIGPTWWQTGADLWFSGNRSAEADVLRKMYQNAGTKAQPWLYEKSSEVSPQGQRLQEVLQRQAVETDTAERDGLLAEAQKILIEDAVNIPLVEHASGFVAAAPQVRGLRLDGLSNLVVYDAWLDT</sequence>
<dbReference type="InterPro" id="IPR039424">
    <property type="entry name" value="SBP_5"/>
</dbReference>
<dbReference type="GO" id="GO:0043190">
    <property type="term" value="C:ATP-binding cassette (ABC) transporter complex"/>
    <property type="evidence" value="ECO:0007669"/>
    <property type="project" value="InterPro"/>
</dbReference>
<dbReference type="Pfam" id="PF00496">
    <property type="entry name" value="SBP_bac_5"/>
    <property type="match status" value="1"/>
</dbReference>
<dbReference type="GO" id="GO:0015833">
    <property type="term" value="P:peptide transport"/>
    <property type="evidence" value="ECO:0007669"/>
    <property type="project" value="TreeGrafter"/>
</dbReference>
<comment type="caution">
    <text evidence="3">The sequence shown here is derived from an EMBL/GenBank/DDBJ whole genome shotgun (WGS) entry which is preliminary data.</text>
</comment>
<accession>A0A366M168</accession>
<dbReference type="Gene3D" id="3.40.190.10">
    <property type="entry name" value="Periplasmic binding protein-like II"/>
    <property type="match status" value="1"/>
</dbReference>
<dbReference type="Proteomes" id="UP000253303">
    <property type="component" value="Unassembled WGS sequence"/>
</dbReference>
<feature type="chain" id="PRO_5017008271" description="Solute-binding protein family 5 domain-containing protein" evidence="1">
    <location>
        <begin position="31"/>
        <end position="542"/>
    </location>
</feature>
<dbReference type="PROSITE" id="PS51257">
    <property type="entry name" value="PROKAR_LIPOPROTEIN"/>
    <property type="match status" value="1"/>
</dbReference>
<reference evidence="3 4" key="1">
    <citation type="submission" date="2018-06" db="EMBL/GenBank/DDBJ databases">
        <title>Sphaerisporangium craniellae sp. nov., isolated from a marine sponge in the South China Sea.</title>
        <authorList>
            <person name="Li L."/>
        </authorList>
    </citation>
    <scope>NUCLEOTIDE SEQUENCE [LARGE SCALE GENOMIC DNA]</scope>
    <source>
        <strain evidence="3 4">LHW63015</strain>
    </source>
</reference>
<evidence type="ECO:0000256" key="1">
    <source>
        <dbReference type="SAM" id="SignalP"/>
    </source>
</evidence>
<dbReference type="GO" id="GO:0042597">
    <property type="term" value="C:periplasmic space"/>
    <property type="evidence" value="ECO:0007669"/>
    <property type="project" value="UniProtKB-ARBA"/>
</dbReference>
<evidence type="ECO:0000313" key="3">
    <source>
        <dbReference type="EMBL" id="RBQ19172.1"/>
    </source>
</evidence>
<proteinExistence type="predicted"/>
<feature type="signal peptide" evidence="1">
    <location>
        <begin position="1"/>
        <end position="30"/>
    </location>
</feature>
<dbReference type="InterPro" id="IPR000914">
    <property type="entry name" value="SBP_5_dom"/>
</dbReference>
<name>A0A366M168_9ACTN</name>
<keyword evidence="1" id="KW-0732">Signal</keyword>
<protein>
    <recommendedName>
        <fullName evidence="2">Solute-binding protein family 5 domain-containing protein</fullName>
    </recommendedName>
</protein>
<organism evidence="3 4">
    <name type="scientific">Spongiactinospora rosea</name>
    <dbReference type="NCBI Taxonomy" id="2248750"/>
    <lineage>
        <taxon>Bacteria</taxon>
        <taxon>Bacillati</taxon>
        <taxon>Actinomycetota</taxon>
        <taxon>Actinomycetes</taxon>
        <taxon>Streptosporangiales</taxon>
        <taxon>Streptosporangiaceae</taxon>
        <taxon>Spongiactinospora</taxon>
    </lineage>
</organism>
<dbReference type="GO" id="GO:1904680">
    <property type="term" value="F:peptide transmembrane transporter activity"/>
    <property type="evidence" value="ECO:0007669"/>
    <property type="project" value="TreeGrafter"/>
</dbReference>
<dbReference type="PANTHER" id="PTHR30290">
    <property type="entry name" value="PERIPLASMIC BINDING COMPONENT OF ABC TRANSPORTER"/>
    <property type="match status" value="1"/>
</dbReference>
<dbReference type="InterPro" id="IPR030678">
    <property type="entry name" value="Peptide/Ni-bd"/>
</dbReference>
<evidence type="ECO:0000259" key="2">
    <source>
        <dbReference type="Pfam" id="PF00496"/>
    </source>
</evidence>
<evidence type="ECO:0000313" key="4">
    <source>
        <dbReference type="Proteomes" id="UP000253303"/>
    </source>
</evidence>
<dbReference type="PIRSF" id="PIRSF002741">
    <property type="entry name" value="MppA"/>
    <property type="match status" value="1"/>
</dbReference>
<feature type="domain" description="Solute-binding protein family 5" evidence="2">
    <location>
        <begin position="83"/>
        <end position="435"/>
    </location>
</feature>